<dbReference type="EMBL" id="CP121208">
    <property type="protein sequence ID" value="WFM82863.1"/>
    <property type="molecule type" value="Genomic_DNA"/>
</dbReference>
<proteinExistence type="predicted"/>
<dbReference type="SUPFAM" id="SSF51261">
    <property type="entry name" value="Duplicated hybrid motif"/>
    <property type="match status" value="1"/>
</dbReference>
<feature type="domain" description="M23ase beta-sheet core" evidence="3">
    <location>
        <begin position="108"/>
        <end position="200"/>
    </location>
</feature>
<dbReference type="PANTHER" id="PTHR21666:SF289">
    <property type="entry name" value="L-ALA--D-GLU ENDOPEPTIDASE"/>
    <property type="match status" value="1"/>
</dbReference>
<keyword evidence="4" id="KW-0378">Hydrolase</keyword>
<evidence type="ECO:0000259" key="3">
    <source>
        <dbReference type="Pfam" id="PF01551"/>
    </source>
</evidence>
<evidence type="ECO:0000313" key="5">
    <source>
        <dbReference type="Proteomes" id="UP001215216"/>
    </source>
</evidence>
<dbReference type="Proteomes" id="UP001215216">
    <property type="component" value="Chromosome"/>
</dbReference>
<dbReference type="GO" id="GO:0016787">
    <property type="term" value="F:hydrolase activity"/>
    <property type="evidence" value="ECO:0007669"/>
    <property type="project" value="UniProtKB-KW"/>
</dbReference>
<dbReference type="RefSeq" id="WP_278012289.1">
    <property type="nucleotide sequence ID" value="NZ_CP121208.1"/>
</dbReference>
<protein>
    <submittedName>
        <fullName evidence="4">M23 family metallopeptidase</fullName>
        <ecNumber evidence="4">3.4.-.-</ecNumber>
    </submittedName>
</protein>
<dbReference type="CDD" id="cd12797">
    <property type="entry name" value="M23_peptidase"/>
    <property type="match status" value="1"/>
</dbReference>
<evidence type="ECO:0000256" key="1">
    <source>
        <dbReference type="ARBA" id="ARBA00022729"/>
    </source>
</evidence>
<reference evidence="4 5" key="1">
    <citation type="submission" date="2023-03" db="EMBL/GenBank/DDBJ databases">
        <title>Complete genome of Arcanobacterium canis strain DSM 25104 isolated in 2010 from a canine otitis externa in Germany.</title>
        <authorList>
            <person name="Borowiak M."/>
            <person name="Kreitlow A."/>
            <person name="Malorny B."/>
            <person name="Laemmler C."/>
            <person name="Prenger-Berninghoff E."/>
            <person name="Ploetz M."/>
            <person name="Abdulmawjood A."/>
        </authorList>
    </citation>
    <scope>NUCLEOTIDE SEQUENCE [LARGE SCALE GENOMIC DNA]</scope>
    <source>
        <strain evidence="4 5">DSM 25104</strain>
    </source>
</reference>
<feature type="region of interest" description="Disordered" evidence="2">
    <location>
        <begin position="46"/>
        <end position="75"/>
    </location>
</feature>
<dbReference type="EC" id="3.4.-.-" evidence="4"/>
<dbReference type="PANTHER" id="PTHR21666">
    <property type="entry name" value="PEPTIDASE-RELATED"/>
    <property type="match status" value="1"/>
</dbReference>
<dbReference type="InterPro" id="IPR011055">
    <property type="entry name" value="Dup_hybrid_motif"/>
</dbReference>
<dbReference type="InterPro" id="IPR050570">
    <property type="entry name" value="Cell_wall_metabolism_enzyme"/>
</dbReference>
<keyword evidence="5" id="KW-1185">Reference proteome</keyword>
<evidence type="ECO:0000256" key="2">
    <source>
        <dbReference type="SAM" id="MobiDB-lite"/>
    </source>
</evidence>
<sequence length="212" mass="23149">MYFSFVCLIASTFLDLSQLLPPSIDLAHLTHEKILRDGLPHANIPPLRFHPGRNASPAAENAKPAHSPHVEYERPGDAVRRRYVSPTGEKPRVVLGYAPGEHNWNAGRRGVDLALAEGSPVFASAAGRVIYAGMLVDRMVISIEHEGGLRTTYEPVDPIVSVGATVTQGQQIGAVLIRPCPGENCLHWGAKYGSKDYINPMSLLNGRIRLMR</sequence>
<gene>
    <name evidence="4" type="ORF">P7079_05510</name>
</gene>
<keyword evidence="1" id="KW-0732">Signal</keyword>
<dbReference type="Gene3D" id="2.70.70.10">
    <property type="entry name" value="Glucose Permease (Domain IIA)"/>
    <property type="match status" value="1"/>
</dbReference>
<name>A0ABY8FWJ3_9ACTO</name>
<dbReference type="Pfam" id="PF01551">
    <property type="entry name" value="Peptidase_M23"/>
    <property type="match status" value="1"/>
</dbReference>
<accession>A0ABY8FWJ3</accession>
<evidence type="ECO:0000313" key="4">
    <source>
        <dbReference type="EMBL" id="WFM82863.1"/>
    </source>
</evidence>
<organism evidence="4 5">
    <name type="scientific">Arcanobacterium canis</name>
    <dbReference type="NCBI Taxonomy" id="999183"/>
    <lineage>
        <taxon>Bacteria</taxon>
        <taxon>Bacillati</taxon>
        <taxon>Actinomycetota</taxon>
        <taxon>Actinomycetes</taxon>
        <taxon>Actinomycetales</taxon>
        <taxon>Actinomycetaceae</taxon>
        <taxon>Arcanobacterium</taxon>
    </lineage>
</organism>
<dbReference type="InterPro" id="IPR016047">
    <property type="entry name" value="M23ase_b-sheet_dom"/>
</dbReference>